<feature type="binding site" evidence="9">
    <location>
        <position position="78"/>
    </location>
    <ligand>
        <name>Zn(2+)</name>
        <dbReference type="ChEBI" id="CHEBI:29105"/>
    </ligand>
</feature>
<feature type="binding site" evidence="9">
    <location>
        <begin position="65"/>
        <end position="67"/>
    </location>
    <ligand>
        <name>substrate</name>
    </ligand>
</feature>
<dbReference type="NCBIfam" id="TIGR00441">
    <property type="entry name" value="gmhA"/>
    <property type="match status" value="1"/>
</dbReference>
<dbReference type="PANTHER" id="PTHR30390">
    <property type="entry name" value="SEDOHEPTULOSE 7-PHOSPHATE ISOMERASE / DNAA INITIATOR-ASSOCIATING FACTOR FOR REPLICATION INITIATION"/>
    <property type="match status" value="1"/>
</dbReference>
<comment type="function">
    <text evidence="9">Catalyzes the isomerization of sedoheptulose 7-phosphate in D-glycero-D-manno-heptose 7-phosphate.</text>
</comment>
<keyword evidence="4 9" id="KW-0963">Cytoplasm</keyword>
<dbReference type="GO" id="GO:0008968">
    <property type="term" value="F:D-sedoheptulose 7-phosphate isomerase activity"/>
    <property type="evidence" value="ECO:0007669"/>
    <property type="project" value="UniProtKB-UniRule"/>
</dbReference>
<dbReference type="EC" id="5.3.1.28" evidence="9"/>
<dbReference type="SUPFAM" id="SSF53697">
    <property type="entry name" value="SIS domain"/>
    <property type="match status" value="1"/>
</dbReference>
<dbReference type="PATRIC" id="fig|1527444.3.peg.295"/>
<dbReference type="CDD" id="cd05006">
    <property type="entry name" value="SIS_GmhA"/>
    <property type="match status" value="1"/>
</dbReference>
<dbReference type="InterPro" id="IPR004515">
    <property type="entry name" value="Phosphoheptose_Isoase"/>
</dbReference>
<organism evidence="11 12">
    <name type="scientific">Candidatus Atelocyanobacterium thalassa isolate SIO64986</name>
    <dbReference type="NCBI Taxonomy" id="1527444"/>
    <lineage>
        <taxon>Bacteria</taxon>
        <taxon>Bacillati</taxon>
        <taxon>Cyanobacteriota</taxon>
        <taxon>Cyanophyceae</taxon>
        <taxon>Oscillatoriophycideae</taxon>
        <taxon>Chroococcales</taxon>
        <taxon>Aphanothecaceae</taxon>
        <taxon>Candidatus Atelocyanobacterium</taxon>
        <taxon>Candidatus Atelocyanobacterium thalassae</taxon>
    </lineage>
</organism>
<accession>A0A086CIB0</accession>
<dbReference type="InterPro" id="IPR050099">
    <property type="entry name" value="SIS_GmhA/DiaA_subfam"/>
</dbReference>
<reference evidence="11 12" key="1">
    <citation type="submission" date="2014-08" db="EMBL/GenBank/DDBJ databases">
        <title>Comparative genomics reveals surprising divergence of two closely related strains of uncultivated UCYN-A cyanobacteria.</title>
        <authorList>
            <person name="Bombar D."/>
            <person name="Heller P."/>
            <person name="Sanchez-Baracaldo P."/>
            <person name="Carter B.J."/>
            <person name="Zert J.P."/>
        </authorList>
    </citation>
    <scope>NUCLEOTIDE SEQUENCE [LARGE SCALE GENOMIC DNA]</scope>
</reference>
<evidence type="ECO:0000313" key="11">
    <source>
        <dbReference type="EMBL" id="KFF41924.1"/>
    </source>
</evidence>
<dbReference type="GO" id="GO:0005975">
    <property type="term" value="P:carbohydrate metabolic process"/>
    <property type="evidence" value="ECO:0007669"/>
    <property type="project" value="UniProtKB-UniRule"/>
</dbReference>
<dbReference type="Pfam" id="PF13580">
    <property type="entry name" value="SIS_2"/>
    <property type="match status" value="1"/>
</dbReference>
<evidence type="ECO:0000256" key="1">
    <source>
        <dbReference type="ARBA" id="ARBA00000348"/>
    </source>
</evidence>
<keyword evidence="8 9" id="KW-0119">Carbohydrate metabolism</keyword>
<evidence type="ECO:0000256" key="8">
    <source>
        <dbReference type="ARBA" id="ARBA00023277"/>
    </source>
</evidence>
<comment type="subcellular location">
    <subcellularLocation>
        <location evidence="2 9">Cytoplasm</location>
    </subcellularLocation>
</comment>
<evidence type="ECO:0000256" key="6">
    <source>
        <dbReference type="ARBA" id="ARBA00022833"/>
    </source>
</evidence>
<dbReference type="AlphaFoldDB" id="A0A086CIB0"/>
<dbReference type="eggNOG" id="COG0279">
    <property type="taxonomic scope" value="Bacteria"/>
</dbReference>
<evidence type="ECO:0000256" key="2">
    <source>
        <dbReference type="ARBA" id="ARBA00004496"/>
    </source>
</evidence>
<protein>
    <recommendedName>
        <fullName evidence="9">Phosphoheptose isomerase</fullName>
        <ecNumber evidence="9">5.3.1.28</ecNumber>
    </recommendedName>
    <alternativeName>
        <fullName evidence="9">Sedoheptulose 7-phosphate isomerase</fullName>
    </alternativeName>
</protein>
<evidence type="ECO:0000256" key="3">
    <source>
        <dbReference type="ARBA" id="ARBA00009894"/>
    </source>
</evidence>
<comment type="catalytic activity">
    <reaction evidence="1 9">
        <text>2 D-sedoheptulose 7-phosphate = D-glycero-alpha-D-manno-heptose 7-phosphate + D-glycero-beta-D-manno-heptose 7-phosphate</text>
        <dbReference type="Rhea" id="RHEA:27489"/>
        <dbReference type="ChEBI" id="CHEBI:57483"/>
        <dbReference type="ChEBI" id="CHEBI:60203"/>
        <dbReference type="ChEBI" id="CHEBI:60204"/>
        <dbReference type="EC" id="5.3.1.28"/>
    </reaction>
</comment>
<keyword evidence="5 9" id="KW-0479">Metal-binding</keyword>
<feature type="domain" description="SIS" evidence="10">
    <location>
        <begin position="50"/>
        <end position="215"/>
    </location>
</feature>
<dbReference type="Proteomes" id="UP000028922">
    <property type="component" value="Unassembled WGS sequence"/>
</dbReference>
<evidence type="ECO:0000256" key="4">
    <source>
        <dbReference type="ARBA" id="ARBA00022490"/>
    </source>
</evidence>
<name>A0A086CIB0_9CHRO</name>
<dbReference type="STRING" id="1527444.ucyna2_00305"/>
<dbReference type="EMBL" id="JPSP01000002">
    <property type="protein sequence ID" value="KFF41924.1"/>
    <property type="molecule type" value="Genomic_DNA"/>
</dbReference>
<evidence type="ECO:0000313" key="12">
    <source>
        <dbReference type="Proteomes" id="UP000028922"/>
    </source>
</evidence>
<dbReference type="HAMAP" id="MF_00067">
    <property type="entry name" value="GmhA"/>
    <property type="match status" value="1"/>
</dbReference>
<dbReference type="UniPathway" id="UPA00041">
    <property type="reaction ID" value="UER00436"/>
</dbReference>
<dbReference type="GO" id="GO:2001061">
    <property type="term" value="P:D-glycero-D-manno-heptose 7-phosphate biosynthetic process"/>
    <property type="evidence" value="ECO:0007669"/>
    <property type="project" value="UniProtKB-UniPathway"/>
</dbReference>
<evidence type="ECO:0000256" key="7">
    <source>
        <dbReference type="ARBA" id="ARBA00023235"/>
    </source>
</evidence>
<dbReference type="InterPro" id="IPR001347">
    <property type="entry name" value="SIS_dom"/>
</dbReference>
<comment type="miscellaneous">
    <text evidence="9">The reaction produces a racemic mixture of D-glycero-alpha-D-manno-heptose 7-phosphate and D-glycero-beta-D-manno-heptose 7-phosphate.</text>
</comment>
<dbReference type="GO" id="GO:0097367">
    <property type="term" value="F:carbohydrate derivative binding"/>
    <property type="evidence" value="ECO:0007669"/>
    <property type="project" value="InterPro"/>
</dbReference>
<feature type="binding site" evidence="9">
    <location>
        <position position="138"/>
    </location>
    <ligand>
        <name>substrate</name>
    </ligand>
</feature>
<feature type="binding site" evidence="9">
    <location>
        <begin position="107"/>
        <end position="108"/>
    </location>
    <ligand>
        <name>substrate</name>
    </ligand>
</feature>
<comment type="caution">
    <text evidence="11">The sequence shown here is derived from an EMBL/GenBank/DDBJ whole genome shotgun (WGS) entry which is preliminary data.</text>
</comment>
<evidence type="ECO:0000256" key="9">
    <source>
        <dbReference type="HAMAP-Rule" id="MF_00067"/>
    </source>
</evidence>
<feature type="binding site" evidence="9">
    <location>
        <position position="78"/>
    </location>
    <ligand>
        <name>substrate</name>
    </ligand>
</feature>
<dbReference type="PROSITE" id="PS51464">
    <property type="entry name" value="SIS"/>
    <property type="match status" value="1"/>
</dbReference>
<feature type="binding site" evidence="9">
    <location>
        <position position="185"/>
    </location>
    <ligand>
        <name>substrate</name>
    </ligand>
</feature>
<dbReference type="GO" id="GO:0005737">
    <property type="term" value="C:cytoplasm"/>
    <property type="evidence" value="ECO:0007669"/>
    <property type="project" value="UniProtKB-SubCell"/>
</dbReference>
<sequence length="215" mass="23644">MVLAGTRTTCSYLLSEEGTVNYWIQHRLNNLDKAFNSRYCNALENTVDLVAKQFQTGNKLLICGNGGSAADAQHIAAEFIGRFQLHRRGLPAMALGTNPAVLTAWSNDYEFETIFARQVEAFGKPGDILWGISTSGKSANIIRAMEIAREIGLITIGMAGNDGGMLKDLADYPLFVSEYHTPYIQEIHLITYHRICEQVEAQLFAKTGLGAQIAV</sequence>
<feature type="binding site" evidence="9">
    <location>
        <position position="74"/>
    </location>
    <ligand>
        <name>Zn(2+)</name>
        <dbReference type="ChEBI" id="CHEBI:29105"/>
    </ligand>
</feature>
<keyword evidence="6 9" id="KW-0862">Zinc</keyword>
<proteinExistence type="inferred from homology"/>
<evidence type="ECO:0000259" key="10">
    <source>
        <dbReference type="PROSITE" id="PS51464"/>
    </source>
</evidence>
<dbReference type="GO" id="GO:0008270">
    <property type="term" value="F:zinc ion binding"/>
    <property type="evidence" value="ECO:0007669"/>
    <property type="project" value="UniProtKB-UniRule"/>
</dbReference>
<comment type="pathway">
    <text evidence="9">Carbohydrate biosynthesis; D-glycero-D-manno-heptose 7-phosphate biosynthesis; D-glycero-alpha-D-manno-heptose 7-phosphate and D-glycero-beta-D-manno-heptose 7-phosphate from sedoheptulose 7-phosphate: step 1/1.</text>
</comment>
<gene>
    <name evidence="9" type="primary">gmhA</name>
    <name evidence="11" type="ORF">ucyna2_00305</name>
</gene>
<feature type="binding site" evidence="9">
    <location>
        <position position="193"/>
    </location>
    <ligand>
        <name>Zn(2+)</name>
        <dbReference type="ChEBI" id="CHEBI:29105"/>
    </ligand>
</feature>
<keyword evidence="7 9" id="KW-0413">Isomerase</keyword>
<dbReference type="InterPro" id="IPR035461">
    <property type="entry name" value="GmhA/DiaA"/>
</dbReference>
<comment type="similarity">
    <text evidence="3 9">Belongs to the SIS family. GmhA subfamily.</text>
</comment>
<feature type="binding site" evidence="9">
    <location>
        <position position="185"/>
    </location>
    <ligand>
        <name>Zn(2+)</name>
        <dbReference type="ChEBI" id="CHEBI:29105"/>
    </ligand>
</feature>
<comment type="cofactor">
    <cofactor evidence="9">
        <name>Zn(2+)</name>
        <dbReference type="ChEBI" id="CHEBI:29105"/>
    </cofactor>
    <text evidence="9">Binds 1 zinc ion per subunit.</text>
</comment>
<dbReference type="Gene3D" id="3.40.50.10490">
    <property type="entry name" value="Glucose-6-phosphate isomerase like protein, domain 1"/>
    <property type="match status" value="1"/>
</dbReference>
<evidence type="ECO:0000256" key="5">
    <source>
        <dbReference type="ARBA" id="ARBA00022723"/>
    </source>
</evidence>
<dbReference type="PANTHER" id="PTHR30390:SF6">
    <property type="entry name" value="DNAA INITIATOR-ASSOCIATING PROTEIN DIAA"/>
    <property type="match status" value="1"/>
</dbReference>
<feature type="binding site" evidence="9">
    <location>
        <begin position="133"/>
        <end position="135"/>
    </location>
    <ligand>
        <name>substrate</name>
    </ligand>
</feature>
<dbReference type="InterPro" id="IPR046348">
    <property type="entry name" value="SIS_dom_sf"/>
</dbReference>